<dbReference type="SUPFAM" id="SSF56601">
    <property type="entry name" value="beta-lactamase/transpeptidase-like"/>
    <property type="match status" value="1"/>
</dbReference>
<evidence type="ECO:0000313" key="3">
    <source>
        <dbReference type="Proteomes" id="UP000014139"/>
    </source>
</evidence>
<dbReference type="Proteomes" id="UP000014139">
    <property type="component" value="Unassembled WGS sequence"/>
</dbReference>
<keyword evidence="2" id="KW-0645">Protease</keyword>
<feature type="domain" description="Beta-lactamase-related" evidence="1">
    <location>
        <begin position="26"/>
        <end position="363"/>
    </location>
</feature>
<dbReference type="PATRIC" id="fig|1292037.4.peg.138"/>
<protein>
    <submittedName>
        <fullName evidence="2">Serine-type D-Ala-D-Ala carboxypeptidase</fullName>
    </submittedName>
</protein>
<dbReference type="InterPro" id="IPR001466">
    <property type="entry name" value="Beta-lactam-related"/>
</dbReference>
<dbReference type="PANTHER" id="PTHR46825">
    <property type="entry name" value="D-ALANYL-D-ALANINE-CARBOXYPEPTIDASE/ENDOPEPTIDASE AMPH"/>
    <property type="match status" value="1"/>
</dbReference>
<dbReference type="EMBL" id="AOUO01000008">
    <property type="protein sequence ID" value="EOD70485.1"/>
    <property type="molecule type" value="Genomic_DNA"/>
</dbReference>
<dbReference type="Pfam" id="PF00144">
    <property type="entry name" value="Beta-lactamase"/>
    <property type="match status" value="1"/>
</dbReference>
<comment type="caution">
    <text evidence="2">The sequence shown here is derived from an EMBL/GenBank/DDBJ whole genome shotgun (WGS) entry which is preliminary data.</text>
</comment>
<name>R1I412_9PSEU</name>
<evidence type="ECO:0000259" key="1">
    <source>
        <dbReference type="Pfam" id="PF00144"/>
    </source>
</evidence>
<sequence length="387" mass="41116">MTAAVTCAVPAQAAPGTRGLETLADQTVRAGAPGVAVRVSGPGASVEIARQAAWTRADHRLSADDQFRMASNTKTMVGTVALQLVAEHRLSLDDKVEKWLPGLVPDGGAITVRMLLNHTSGLPDYIYAPEALLSITGQVPRSWKPAELLALVAAEPPLAPPGASYSYSNTNYIAAGLILERAGRRSLPELVNERIFRPLGLRDTYFATDGTSRDGDRLAHGYEPDREHVGPLLPPGTPDSIFFVGPQRPGHVDVTNHDQSWLWAAGGVVSTPADWERFLKALLSGKLLPPAQLAQMRTTVEEPDSKGTARYGLGLEQYLSPCGPVWGHTGGDPGYGSQNYVDDSGRSAVTVVTTTLFGTHEPTLAAADHKLVDGAICAMLRKPIPAG</sequence>
<gene>
    <name evidence="2" type="ORF">H480_00710</name>
</gene>
<dbReference type="InterPro" id="IPR012338">
    <property type="entry name" value="Beta-lactam/transpept-like"/>
</dbReference>
<dbReference type="GO" id="GO:0004180">
    <property type="term" value="F:carboxypeptidase activity"/>
    <property type="evidence" value="ECO:0007669"/>
    <property type="project" value="UniProtKB-KW"/>
</dbReference>
<accession>R1I412</accession>
<dbReference type="AlphaFoldDB" id="R1I412"/>
<keyword evidence="3" id="KW-1185">Reference proteome</keyword>
<dbReference type="RefSeq" id="WP_003054700.1">
    <property type="nucleotide sequence ID" value="NZ_AOUO01000008.1"/>
</dbReference>
<proteinExistence type="predicted"/>
<dbReference type="InterPro" id="IPR050491">
    <property type="entry name" value="AmpC-like"/>
</dbReference>
<dbReference type="Gene3D" id="3.40.710.10">
    <property type="entry name" value="DD-peptidase/beta-lactamase superfamily"/>
    <property type="match status" value="1"/>
</dbReference>
<dbReference type="eggNOG" id="COG1680">
    <property type="taxonomic scope" value="Bacteria"/>
</dbReference>
<evidence type="ECO:0000313" key="2">
    <source>
        <dbReference type="EMBL" id="EOD70485.1"/>
    </source>
</evidence>
<keyword evidence="2" id="KW-0378">Hydrolase</keyword>
<organism evidence="2 3">
    <name type="scientific">Amycolatopsis vancoresmycina DSM 44592</name>
    <dbReference type="NCBI Taxonomy" id="1292037"/>
    <lineage>
        <taxon>Bacteria</taxon>
        <taxon>Bacillati</taxon>
        <taxon>Actinomycetota</taxon>
        <taxon>Actinomycetes</taxon>
        <taxon>Pseudonocardiales</taxon>
        <taxon>Pseudonocardiaceae</taxon>
        <taxon>Amycolatopsis</taxon>
    </lineage>
</organism>
<keyword evidence="2" id="KW-0121">Carboxypeptidase</keyword>
<dbReference type="PANTHER" id="PTHR46825:SF7">
    <property type="entry name" value="D-ALANYL-D-ALANINE CARBOXYPEPTIDASE"/>
    <property type="match status" value="1"/>
</dbReference>
<reference evidence="2 3" key="1">
    <citation type="submission" date="2013-02" db="EMBL/GenBank/DDBJ databases">
        <title>Draft genome sequence of Amycolatopsis vancoresmycina strain DSM 44592T.</title>
        <authorList>
            <person name="Kumar S."/>
            <person name="Kaur N."/>
            <person name="Kaur C."/>
            <person name="Raghava G.P.S."/>
            <person name="Mayilraj S."/>
        </authorList>
    </citation>
    <scope>NUCLEOTIDE SEQUENCE [LARGE SCALE GENOMIC DNA]</scope>
    <source>
        <strain evidence="2 3">DSM 44592</strain>
    </source>
</reference>